<dbReference type="InterPro" id="IPR056580">
    <property type="entry name" value="Ufl1_dom"/>
</dbReference>
<dbReference type="InterPro" id="IPR011701">
    <property type="entry name" value="MFS"/>
</dbReference>
<feature type="transmembrane region" description="Helical" evidence="8">
    <location>
        <begin position="1076"/>
        <end position="1099"/>
    </location>
</feature>
<evidence type="ECO:0000256" key="3">
    <source>
        <dbReference type="ARBA" id="ARBA00014160"/>
    </source>
</evidence>
<comment type="similarity">
    <text evidence="2">Belongs to the UFL1 family.</text>
</comment>
<proteinExistence type="inferred from homology"/>
<feature type="transmembrane region" description="Helical" evidence="8">
    <location>
        <begin position="1139"/>
        <end position="1160"/>
    </location>
</feature>
<dbReference type="Pfam" id="PF25041">
    <property type="entry name" value="UFL1_C"/>
    <property type="match status" value="1"/>
</dbReference>
<feature type="transmembrane region" description="Helical" evidence="8">
    <location>
        <begin position="770"/>
        <end position="794"/>
    </location>
</feature>
<dbReference type="GO" id="GO:0061666">
    <property type="term" value="F:UFM1 ligase activity"/>
    <property type="evidence" value="ECO:0007669"/>
    <property type="project" value="InterPro"/>
</dbReference>
<sequence>MAPSTDWDEIKRLAADFQKAQLSTTAQRLSERNCIEIVSKLIELKLIDVIFTIDGKEYLTPQQLIREIKDELYVRGGRVNTVDLAKELNVDLNQINLNVTEIIKGKEVQLVSGSLIAHYYLEKIAREINEKLQLQGQITVGDLTLQYDLPADLLQHGILEKYLGKIINGRQDPSDPRVFYTEEYITRTKAKIRGALMGLLKPTPINLILSHCNLTERLFMYLFDQLNAPGVLTGRQSGALYVPSCYTKSQNDWVINFFKQNNYLEYDALTRLGISDPKGYVKRVLSNENITFLSSCIIGSQIKQQLETALEECIASKSYLDVVSLLPSVLSDEDIENVLDALLKTNSSTILFDKTVFSNQYIENLKQACLPLAQKNAETVVKSGKYQQFYLEKQLVKNEAQQSHVDHKAERREERRKKASSGKGGGGTQGRETKTKAVKKHPRSKQVVQDSDSDEAPSVKKTPSQLEIVKVEDIENIIKEPLENEGLDELVTPISEYIQGHLNQTALAIAKDLTEKLLQDANQNRKQTHSSAQDKINILVNDIKLYEKGLKLFPSDQQVQFIKYLLKSFGGDILSEFCKYAANQSNLSVPVDNLSVEQRNKIMNDLPEEYMKPIRALNSTLSEQNMEQFYQAVDVCLAECGMILKKVDKKKDRLLVQNHREKLISEIENCDEPALVLHLVVLVLFTVLSQNMLHASGRQVPLIIAFLKSQLKDEDFDKVQKYHELVAKYLTAADDEKEVIEEKLREDLPLLKSLVAEVVNGDPPDGGLRAYTVVLGSFLTNGLIFGVINSYSVIYTVLQKRLEDENVPNSESRAALVGALTMGTTFLLSPISGVLTGLMGLRCTAVLGGTIAAFGLLISSFAIDYVNVLCFTYGVMYGLGASLAYTPSLAILGHYFKKRLGFANGIVTIGSSVFTVIIPPLMELMIEKYGLPGLFRVLALISVGIALCGLLFKPIPVVIIDKPARKNHKALLKTIINVQIWKNNKYRYWAMSMPIALFGYFVPYVHIKKFIELNFTNVNDNLPLQCIAVTSGIGRLIFGILADRKWANRIMLQQISFYAIGTLTIILPYVKSFPLLVVISLGMGIFDGAFIALIGPIAIQFCGSAQAAQSIGCMLGVAAFPLSLGPPIAGLIFKAHHSYTLPFILAGISPLVGATIMFAIRFQK</sequence>
<evidence type="ECO:0000313" key="13">
    <source>
        <dbReference type="Proteomes" id="UP000007151"/>
    </source>
</evidence>
<dbReference type="Pfam" id="PF09743">
    <property type="entry name" value="E3_UFM1_ligase"/>
    <property type="match status" value="1"/>
</dbReference>
<feature type="domain" description="E3 UFM1-protein ligase 1-like N-terminal" evidence="9">
    <location>
        <begin position="9"/>
        <end position="281"/>
    </location>
</feature>
<dbReference type="Proteomes" id="UP000007151">
    <property type="component" value="Unassembled WGS sequence"/>
</dbReference>
<feature type="transmembrane region" description="Helical" evidence="8">
    <location>
        <begin position="845"/>
        <end position="863"/>
    </location>
</feature>
<evidence type="ECO:0000313" key="12">
    <source>
        <dbReference type="EMBL" id="OWR53916.1"/>
    </source>
</evidence>
<feature type="transmembrane region" description="Helical" evidence="8">
    <location>
        <begin position="1054"/>
        <end position="1070"/>
    </location>
</feature>
<dbReference type="Pfam" id="PF07690">
    <property type="entry name" value="MFS_1"/>
    <property type="match status" value="1"/>
</dbReference>
<name>A0A212FJK4_DANPL</name>
<keyword evidence="8" id="KW-1133">Transmembrane helix</keyword>
<evidence type="ECO:0000256" key="7">
    <source>
        <dbReference type="SAM" id="MobiDB-lite"/>
    </source>
</evidence>
<feature type="domain" description="E3 UFM1-protein ligase-like C-terminal" evidence="11">
    <location>
        <begin position="653"/>
        <end position="745"/>
    </location>
</feature>
<feature type="transmembrane region" description="Helical" evidence="8">
    <location>
        <begin position="1111"/>
        <end position="1133"/>
    </location>
</feature>
<feature type="transmembrane region" description="Helical" evidence="8">
    <location>
        <begin position="675"/>
        <end position="693"/>
    </location>
</feature>
<keyword evidence="4" id="KW-0808">Transferase</keyword>
<dbReference type="InterPro" id="IPR018611">
    <property type="entry name" value="Ufl1"/>
</dbReference>
<keyword evidence="8" id="KW-0472">Membrane</keyword>
<dbReference type="GO" id="GO:0005789">
    <property type="term" value="C:endoplasmic reticulum membrane"/>
    <property type="evidence" value="ECO:0007669"/>
    <property type="project" value="TreeGrafter"/>
</dbReference>
<protein>
    <recommendedName>
        <fullName evidence="3">E3 UFM1-protein ligase 1 homolog</fullName>
    </recommendedName>
    <alternativeName>
        <fullName evidence="6">E3 UFM1-protein transferase 1 homolog</fullName>
    </alternativeName>
</protein>
<dbReference type="PANTHER" id="PTHR31057:SF0">
    <property type="entry name" value="E3 UFM1-PROTEIN LIGASE 1"/>
    <property type="match status" value="1"/>
</dbReference>
<evidence type="ECO:0000259" key="10">
    <source>
        <dbReference type="Pfam" id="PF23659"/>
    </source>
</evidence>
<feature type="domain" description="E3 UFM1-protein ligase 1-like" evidence="10">
    <location>
        <begin position="529"/>
        <end position="647"/>
    </location>
</feature>
<evidence type="ECO:0000259" key="9">
    <source>
        <dbReference type="Pfam" id="PF09743"/>
    </source>
</evidence>
<dbReference type="GO" id="GO:0032434">
    <property type="term" value="P:regulation of proteasomal ubiquitin-dependent protein catabolic process"/>
    <property type="evidence" value="ECO:0007669"/>
    <property type="project" value="TreeGrafter"/>
</dbReference>
<feature type="transmembrane region" description="Helical" evidence="8">
    <location>
        <begin position="902"/>
        <end position="922"/>
    </location>
</feature>
<feature type="compositionally biased region" description="Basic and acidic residues" evidence="7">
    <location>
        <begin position="404"/>
        <end position="413"/>
    </location>
</feature>
<dbReference type="Pfam" id="PF25870">
    <property type="entry name" value="WHD_UFL1_5th"/>
    <property type="match status" value="1"/>
</dbReference>
<dbReference type="GO" id="GO:0034976">
    <property type="term" value="P:response to endoplasmic reticulum stress"/>
    <property type="evidence" value="ECO:0007669"/>
    <property type="project" value="TreeGrafter"/>
</dbReference>
<dbReference type="EMBL" id="AGBW02008253">
    <property type="protein sequence ID" value="OWR53916.1"/>
    <property type="molecule type" value="Genomic_DNA"/>
</dbReference>
<dbReference type="GO" id="GO:1990592">
    <property type="term" value="P:protein K69-linked ufmylation"/>
    <property type="evidence" value="ECO:0007669"/>
    <property type="project" value="TreeGrafter"/>
</dbReference>
<dbReference type="GO" id="GO:0022857">
    <property type="term" value="F:transmembrane transporter activity"/>
    <property type="evidence" value="ECO:0007669"/>
    <property type="project" value="InterPro"/>
</dbReference>
<keyword evidence="5" id="KW-0833">Ubl conjugation pathway</keyword>
<keyword evidence="13" id="KW-1185">Reference proteome</keyword>
<evidence type="ECO:0000256" key="4">
    <source>
        <dbReference type="ARBA" id="ARBA00022679"/>
    </source>
</evidence>
<evidence type="ECO:0000256" key="6">
    <source>
        <dbReference type="ARBA" id="ARBA00030452"/>
    </source>
</evidence>
<dbReference type="SUPFAM" id="SSF103473">
    <property type="entry name" value="MFS general substrate transporter"/>
    <property type="match status" value="1"/>
</dbReference>
<dbReference type="InterPro" id="IPR036259">
    <property type="entry name" value="MFS_trans_sf"/>
</dbReference>
<feature type="transmembrane region" description="Helical" evidence="8">
    <location>
        <begin position="1022"/>
        <end position="1042"/>
    </location>
</feature>
<gene>
    <name evidence="12" type="ORF">KGM_203162</name>
</gene>
<evidence type="ECO:0000256" key="1">
    <source>
        <dbReference type="ARBA" id="ARBA00003950"/>
    </source>
</evidence>
<dbReference type="InParanoid" id="A0A212FJK4"/>
<dbReference type="Gene3D" id="1.20.1250.20">
    <property type="entry name" value="MFS general substrate transporter like domains"/>
    <property type="match status" value="2"/>
</dbReference>
<dbReference type="STRING" id="278856.A0A212FJK4"/>
<feature type="transmembrane region" description="Helical" evidence="8">
    <location>
        <begin position="934"/>
        <end position="952"/>
    </location>
</feature>
<evidence type="ECO:0000259" key="11">
    <source>
        <dbReference type="Pfam" id="PF25041"/>
    </source>
</evidence>
<feature type="transmembrane region" description="Helical" evidence="8">
    <location>
        <begin position="988"/>
        <end position="1007"/>
    </location>
</feature>
<dbReference type="KEGG" id="dpl:KGM_203162"/>
<reference evidence="12 13" key="1">
    <citation type="journal article" date="2011" name="Cell">
        <title>The monarch butterfly genome yields insights into long-distance migration.</title>
        <authorList>
            <person name="Zhan S."/>
            <person name="Merlin C."/>
            <person name="Boore J.L."/>
            <person name="Reppert S.M."/>
        </authorList>
    </citation>
    <scope>NUCLEOTIDE SEQUENCE [LARGE SCALE GENOMIC DNA]</scope>
    <source>
        <strain evidence="12">F-2</strain>
    </source>
</reference>
<comment type="function">
    <text evidence="1">E3 UFM1-protein ligase that mediates ufmylation of target proteins.</text>
</comment>
<dbReference type="eggNOG" id="KOG2235">
    <property type="taxonomic scope" value="Eukaryota"/>
</dbReference>
<evidence type="ECO:0000256" key="2">
    <source>
        <dbReference type="ARBA" id="ARBA00010789"/>
    </source>
</evidence>
<comment type="caution">
    <text evidence="12">The sequence shown here is derived from an EMBL/GenBank/DDBJ whole genome shotgun (WGS) entry which is preliminary data.</text>
</comment>
<dbReference type="InterPro" id="IPR056579">
    <property type="entry name" value="Ufl1_N"/>
</dbReference>
<keyword evidence="8" id="KW-0812">Transmembrane</keyword>
<dbReference type="PANTHER" id="PTHR31057">
    <property type="entry name" value="E3 UFM1-PROTEIN LIGASE 1"/>
    <property type="match status" value="1"/>
</dbReference>
<dbReference type="InterPro" id="IPR056761">
    <property type="entry name" value="Ufl1-like_C"/>
</dbReference>
<dbReference type="FunCoup" id="A0A212FJK4">
    <property type="interactions" value="2194"/>
</dbReference>
<evidence type="ECO:0000256" key="8">
    <source>
        <dbReference type="SAM" id="Phobius"/>
    </source>
</evidence>
<feature type="transmembrane region" description="Helical" evidence="8">
    <location>
        <begin position="875"/>
        <end position="895"/>
    </location>
</feature>
<feature type="region of interest" description="Disordered" evidence="7">
    <location>
        <begin position="400"/>
        <end position="464"/>
    </location>
</feature>
<evidence type="ECO:0000256" key="5">
    <source>
        <dbReference type="ARBA" id="ARBA00022786"/>
    </source>
</evidence>
<organism evidence="12 13">
    <name type="scientific">Danaus plexippus plexippus</name>
    <dbReference type="NCBI Taxonomy" id="278856"/>
    <lineage>
        <taxon>Eukaryota</taxon>
        <taxon>Metazoa</taxon>
        <taxon>Ecdysozoa</taxon>
        <taxon>Arthropoda</taxon>
        <taxon>Hexapoda</taxon>
        <taxon>Insecta</taxon>
        <taxon>Pterygota</taxon>
        <taxon>Neoptera</taxon>
        <taxon>Endopterygota</taxon>
        <taxon>Lepidoptera</taxon>
        <taxon>Glossata</taxon>
        <taxon>Ditrysia</taxon>
        <taxon>Papilionoidea</taxon>
        <taxon>Nymphalidae</taxon>
        <taxon>Danainae</taxon>
        <taxon>Danaini</taxon>
        <taxon>Danaina</taxon>
        <taxon>Danaus</taxon>
        <taxon>Danaus</taxon>
    </lineage>
</organism>
<dbReference type="Pfam" id="PF23659">
    <property type="entry name" value="UFL1"/>
    <property type="match status" value="1"/>
</dbReference>
<accession>A0A212FJK4</accession>
<dbReference type="AlphaFoldDB" id="A0A212FJK4"/>
<feature type="transmembrane region" description="Helical" evidence="8">
    <location>
        <begin position="814"/>
        <end position="838"/>
    </location>
</feature>